<comment type="caution">
    <text evidence="10">The sequence shown here is derived from an EMBL/GenBank/DDBJ whole genome shotgun (WGS) entry which is preliminary data.</text>
</comment>
<feature type="repeat" description="TPR" evidence="8">
    <location>
        <begin position="56"/>
        <end position="89"/>
    </location>
</feature>
<feature type="domain" description="O-GlcNAc transferase C-terminal" evidence="9">
    <location>
        <begin position="242"/>
        <end position="392"/>
    </location>
</feature>
<evidence type="ECO:0000256" key="5">
    <source>
        <dbReference type="ARBA" id="ARBA00022679"/>
    </source>
</evidence>
<reference evidence="10" key="1">
    <citation type="journal article" date="2020" name="mSystems">
        <title>Genome- and Community-Level Interaction Insights into Carbon Utilization and Element Cycling Functions of Hydrothermarchaeota in Hydrothermal Sediment.</title>
        <authorList>
            <person name="Zhou Z."/>
            <person name="Liu Y."/>
            <person name="Xu W."/>
            <person name="Pan J."/>
            <person name="Luo Z.H."/>
            <person name="Li M."/>
        </authorList>
    </citation>
    <scope>NUCLEOTIDE SEQUENCE [LARGE SCALE GENOMIC DNA]</scope>
    <source>
        <strain evidence="10">SpSt-477</strain>
    </source>
</reference>
<dbReference type="EMBL" id="DSUH01000358">
    <property type="protein sequence ID" value="HGU34244.1"/>
    <property type="molecule type" value="Genomic_DNA"/>
</dbReference>
<keyword evidence="6" id="KW-0677">Repeat</keyword>
<accession>A0A7C4RU32</accession>
<dbReference type="InterPro" id="IPR019734">
    <property type="entry name" value="TPR_rpt"/>
</dbReference>
<dbReference type="Gene3D" id="3.40.50.2000">
    <property type="entry name" value="Glycogen Phosphorylase B"/>
    <property type="match status" value="1"/>
</dbReference>
<dbReference type="EC" id="2.4.1.255" evidence="3"/>
<keyword evidence="4" id="KW-0328">Glycosyltransferase</keyword>
<dbReference type="SUPFAM" id="SSF53335">
    <property type="entry name" value="S-adenosyl-L-methionine-dependent methyltransferases"/>
    <property type="match status" value="1"/>
</dbReference>
<dbReference type="InterPro" id="IPR051939">
    <property type="entry name" value="Glycosyltr_41/O-GlcNAc_trsf"/>
</dbReference>
<dbReference type="Gene3D" id="3.40.50.11380">
    <property type="match status" value="1"/>
</dbReference>
<dbReference type="Pfam" id="PF13844">
    <property type="entry name" value="Glyco_transf_41"/>
    <property type="match status" value="2"/>
</dbReference>
<dbReference type="GO" id="GO:0097363">
    <property type="term" value="F:protein O-acetylglucosaminyltransferase activity"/>
    <property type="evidence" value="ECO:0007669"/>
    <property type="project" value="UniProtKB-EC"/>
</dbReference>
<dbReference type="SMART" id="SM00028">
    <property type="entry name" value="TPR"/>
    <property type="match status" value="4"/>
</dbReference>
<proteinExistence type="inferred from homology"/>
<keyword evidence="5" id="KW-0808">Transferase</keyword>
<dbReference type="PROSITE" id="PS50293">
    <property type="entry name" value="TPR_REGION"/>
    <property type="match status" value="2"/>
</dbReference>
<dbReference type="SUPFAM" id="SSF48452">
    <property type="entry name" value="TPR-like"/>
    <property type="match status" value="1"/>
</dbReference>
<gene>
    <name evidence="10" type="ORF">ENS29_15575</name>
</gene>
<comment type="pathway">
    <text evidence="1">Protein modification; protein glycosylation.</text>
</comment>
<feature type="repeat" description="TPR" evidence="8">
    <location>
        <begin position="124"/>
        <end position="157"/>
    </location>
</feature>
<organism evidence="10">
    <name type="scientific">Desulfatirhabdium butyrativorans</name>
    <dbReference type="NCBI Taxonomy" id="340467"/>
    <lineage>
        <taxon>Bacteria</taxon>
        <taxon>Pseudomonadati</taxon>
        <taxon>Thermodesulfobacteriota</taxon>
        <taxon>Desulfobacteria</taxon>
        <taxon>Desulfobacterales</taxon>
        <taxon>Desulfatirhabdiaceae</taxon>
        <taxon>Desulfatirhabdium</taxon>
    </lineage>
</organism>
<protein>
    <recommendedName>
        <fullName evidence="3">protein O-GlcNAc transferase</fullName>
        <ecNumber evidence="3">2.4.1.255</ecNumber>
    </recommendedName>
</protein>
<dbReference type="InterPro" id="IPR029063">
    <property type="entry name" value="SAM-dependent_MTases_sf"/>
</dbReference>
<sequence>MKSNKRKKAKKNQVSCIVSQGNSERYNSLLAIYHQGKVEEARSGLESYILDYPNDPDGWNLLGLVHRKRLAYDEAVSCLEKALSLNERNVLYWNNLGSIYKDRGDYDRALEVFQQALSRNPNHADILYNVGLLHHSRGEYDLARDWYRKSLAIRPDFAMAQGNLVSLDKEQGRIEEALRGYRSIIDTNPMDHHQWSNYLLVSNYLETLTPEDLFSRHVEFGTTYEKAFSPLAPADSQEPILRRRIRIGFVSADFRTHSVAFFLMPFLVGYDRKRFEVFCYSNGKTVDETTQKMQALVDHWRNIMPLSDEDAARTIQADRIDILVDLAGHSGYNRLPVFALKPAPVQVTWLGYPNTTGLTRIDYRLTDAWVDPPGDPDRLHTERLVRLPDGFLCYQAPSDCPEVSDLPAAQTGRITFGSFNNHVKITSYTIRLWSRILHAVHNSRLVLKSSVKQDTSRMDAIMKDFLAQGIEPERITFLEYLPLKEHFAAYHGIDIALDTFPYNGTTTTCEALYMGVPVAALSGNSHAGRVSAGILTQIGLVDWVATDEEALVKLVVEKASHIEGLQNLRMQLRQKMQTSTLMDRQRFVRNLQQAFEEMWERWCRKQLETVKKSIVWIGADQAEDRDFLAKWVRRILTQANRGTEIGCIEDRDAFLEVFQRAKQDKDPSNRPYWMYGAMALSELDTCLAEGTAIGIYVYSDNPYPKIGSEASYADPRFPTESNGMGKPFSMVARSLLSTETRKIPSTGLMVISKKDLLEDPLRWMYAMASRLSISLEETAMKRIADECRTAIVEADTVLTKISEEKKGLGPMNLKQSDQDLRFSHLDGGAPQVDIEDSSLNRIDMGNRMHDLGHVQTIGMAQQEEDVLCVSLEGGLTMILPKTDGYPTSGWMLLERKLRKEEREFLKKWMTSGMYGVDIGAGYGPAALFAASLFGLEGGIWTFEKDPARLACLFRSSAVNRLYTLHLVKARVSDRTEERRRSFDGWAETQTLALDDARLRYDMPQIDWVRIDAAEDTLRAFEGGRRFFTENSPLIQVVFGTGGDLIAEVIQWAEENGYDTYRLIPMLACLVPCRNLSEIEVTQPSLYFCKPDRAAKLSTMGALVRQEIDIRAGGASDPTLWLEHVRSFPYAIRLLKNWESYIMEHLRNPAWRVHQEAMSSYAIANMTSLSLDERWRTLMRAQLLLTDLVAKEASFSRLQTMARISMDMGLYSRASAILNYLVQMMEGSSELSIDEPFLCPSKRLESVDPNMEIGSWCLASIVETLENANTLTDETDDTQSLGRIDILKSTPFFDDRLEERRVWIERKQCMKWIDESLNLGGLNG</sequence>
<comment type="similarity">
    <text evidence="2">Belongs to the glycosyltransferase 41 family. O-GlcNAc transferase subfamily.</text>
</comment>
<dbReference type="InterPro" id="IPR011990">
    <property type="entry name" value="TPR-like_helical_dom_sf"/>
</dbReference>
<dbReference type="Gene3D" id="1.25.40.10">
    <property type="entry name" value="Tetratricopeptide repeat domain"/>
    <property type="match status" value="1"/>
</dbReference>
<evidence type="ECO:0000256" key="2">
    <source>
        <dbReference type="ARBA" id="ARBA00005386"/>
    </source>
</evidence>
<dbReference type="Pfam" id="PF13181">
    <property type="entry name" value="TPR_8"/>
    <property type="match status" value="1"/>
</dbReference>
<feature type="domain" description="O-GlcNAc transferase C-terminal" evidence="9">
    <location>
        <begin position="413"/>
        <end position="591"/>
    </location>
</feature>
<evidence type="ECO:0000256" key="4">
    <source>
        <dbReference type="ARBA" id="ARBA00022676"/>
    </source>
</evidence>
<keyword evidence="7 8" id="KW-0802">TPR repeat</keyword>
<evidence type="ECO:0000313" key="10">
    <source>
        <dbReference type="EMBL" id="HGU34244.1"/>
    </source>
</evidence>
<dbReference type="PANTHER" id="PTHR44835">
    <property type="entry name" value="UDP-N-ACETYLGLUCOSAMINE--PEPTIDE N-ACETYLGLUCOSAMINYLTRANSFERASE SPINDLY-RELATED"/>
    <property type="match status" value="1"/>
</dbReference>
<feature type="repeat" description="TPR" evidence="8">
    <location>
        <begin position="90"/>
        <end position="123"/>
    </location>
</feature>
<dbReference type="InterPro" id="IPR029489">
    <property type="entry name" value="OGT/SEC/SPY_C"/>
</dbReference>
<dbReference type="PANTHER" id="PTHR44835:SF1">
    <property type="entry name" value="PROTEIN O-GLCNAC TRANSFERASE"/>
    <property type="match status" value="1"/>
</dbReference>
<evidence type="ECO:0000259" key="9">
    <source>
        <dbReference type="Pfam" id="PF13844"/>
    </source>
</evidence>
<evidence type="ECO:0000256" key="3">
    <source>
        <dbReference type="ARBA" id="ARBA00011970"/>
    </source>
</evidence>
<evidence type="ECO:0000256" key="6">
    <source>
        <dbReference type="ARBA" id="ARBA00022737"/>
    </source>
</evidence>
<dbReference type="Pfam" id="PF13432">
    <property type="entry name" value="TPR_16"/>
    <property type="match status" value="1"/>
</dbReference>
<evidence type="ECO:0000256" key="8">
    <source>
        <dbReference type="PROSITE-ProRule" id="PRU00339"/>
    </source>
</evidence>
<dbReference type="PROSITE" id="PS50005">
    <property type="entry name" value="TPR"/>
    <property type="match status" value="3"/>
</dbReference>
<evidence type="ECO:0000256" key="1">
    <source>
        <dbReference type="ARBA" id="ARBA00004922"/>
    </source>
</evidence>
<name>A0A7C4RU32_9BACT</name>
<evidence type="ECO:0000256" key="7">
    <source>
        <dbReference type="ARBA" id="ARBA00022803"/>
    </source>
</evidence>